<gene>
    <name evidence="1" type="ORF">S03H2_70455</name>
</gene>
<sequence>MSELTALINRDELKGVVNALKRAKRARVSFEGEDVTIPSSLIIDTELIRYKWVSVNGNYPEYEKLIPTEFNTFASFDTVEAIKAVNSLKALSEKPKAYPIDLTIG</sequence>
<proteinExistence type="predicted"/>
<dbReference type="AlphaFoldDB" id="X1JIM0"/>
<evidence type="ECO:0000313" key="1">
    <source>
        <dbReference type="EMBL" id="GAH93912.1"/>
    </source>
</evidence>
<protein>
    <submittedName>
        <fullName evidence="1">Uncharacterized protein</fullName>
    </submittedName>
</protein>
<dbReference type="Gene3D" id="3.70.10.10">
    <property type="match status" value="1"/>
</dbReference>
<dbReference type="EMBL" id="BARU01046830">
    <property type="protein sequence ID" value="GAH93912.1"/>
    <property type="molecule type" value="Genomic_DNA"/>
</dbReference>
<name>X1JIM0_9ZZZZ</name>
<comment type="caution">
    <text evidence="1">The sequence shown here is derived from an EMBL/GenBank/DDBJ whole genome shotgun (WGS) entry which is preliminary data.</text>
</comment>
<feature type="non-terminal residue" evidence="1">
    <location>
        <position position="105"/>
    </location>
</feature>
<accession>X1JIM0</accession>
<reference evidence="1" key="1">
    <citation type="journal article" date="2014" name="Front. Microbiol.">
        <title>High frequency of phylogenetically diverse reductive dehalogenase-homologous genes in deep subseafloor sedimentary metagenomes.</title>
        <authorList>
            <person name="Kawai M."/>
            <person name="Futagami T."/>
            <person name="Toyoda A."/>
            <person name="Takaki Y."/>
            <person name="Nishi S."/>
            <person name="Hori S."/>
            <person name="Arai W."/>
            <person name="Tsubouchi T."/>
            <person name="Morono Y."/>
            <person name="Uchiyama I."/>
            <person name="Ito T."/>
            <person name="Fujiyama A."/>
            <person name="Inagaki F."/>
            <person name="Takami H."/>
        </authorList>
    </citation>
    <scope>NUCLEOTIDE SEQUENCE</scope>
    <source>
        <strain evidence="1">Expedition CK06-06</strain>
    </source>
</reference>
<organism evidence="1">
    <name type="scientific">marine sediment metagenome</name>
    <dbReference type="NCBI Taxonomy" id="412755"/>
    <lineage>
        <taxon>unclassified sequences</taxon>
        <taxon>metagenomes</taxon>
        <taxon>ecological metagenomes</taxon>
    </lineage>
</organism>